<comment type="caution">
    <text evidence="2">The sequence shown here is derived from an EMBL/GenBank/DDBJ whole genome shotgun (WGS) entry which is preliminary data.</text>
</comment>
<dbReference type="AlphaFoldDB" id="A0A9X2HF55"/>
<gene>
    <name evidence="2" type="ORF">NBM05_11280</name>
</gene>
<organism evidence="2 3">
    <name type="scientific">Rothia santali</name>
    <dbReference type="NCBI Taxonomy" id="2949643"/>
    <lineage>
        <taxon>Bacteria</taxon>
        <taxon>Bacillati</taxon>
        <taxon>Actinomycetota</taxon>
        <taxon>Actinomycetes</taxon>
        <taxon>Micrococcales</taxon>
        <taxon>Micrococcaceae</taxon>
        <taxon>Rothia</taxon>
    </lineage>
</organism>
<dbReference type="EMBL" id="JANAFB010000029">
    <property type="protein sequence ID" value="MCP3426567.1"/>
    <property type="molecule type" value="Genomic_DNA"/>
</dbReference>
<reference evidence="2" key="1">
    <citation type="submission" date="2022-06" db="EMBL/GenBank/DDBJ databases">
        <title>Rothia sp. isolated from sandalwood seedling.</title>
        <authorList>
            <person name="Tuikhar N."/>
            <person name="Kirdat K."/>
            <person name="Thorat V."/>
            <person name="Swetha P."/>
            <person name="Padma S."/>
            <person name="Sundararaj R."/>
            <person name="Yadav A."/>
        </authorList>
    </citation>
    <scope>NUCLEOTIDE SEQUENCE</scope>
    <source>
        <strain evidence="2">AR01</strain>
    </source>
</reference>
<name>A0A9X2HF55_9MICC</name>
<accession>A0A9X2HF55</accession>
<proteinExistence type="predicted"/>
<feature type="compositionally biased region" description="Basic and acidic residues" evidence="1">
    <location>
        <begin position="56"/>
        <end position="68"/>
    </location>
</feature>
<dbReference type="RefSeq" id="WP_254167397.1">
    <property type="nucleotide sequence ID" value="NZ_JANAFB010000029.1"/>
</dbReference>
<sequence>MQEREAELNGRYAQPVDRQRAHAWRDDSTTSFRPLRPGPDAVEPGPPPAPGPRPGSGRDDAAPRRDDDLPGDFFTGRGA</sequence>
<keyword evidence="3" id="KW-1185">Reference proteome</keyword>
<evidence type="ECO:0000256" key="1">
    <source>
        <dbReference type="SAM" id="MobiDB-lite"/>
    </source>
</evidence>
<feature type="region of interest" description="Disordered" evidence="1">
    <location>
        <begin position="1"/>
        <end position="79"/>
    </location>
</feature>
<dbReference type="Proteomes" id="UP001139502">
    <property type="component" value="Unassembled WGS sequence"/>
</dbReference>
<evidence type="ECO:0000313" key="3">
    <source>
        <dbReference type="Proteomes" id="UP001139502"/>
    </source>
</evidence>
<feature type="compositionally biased region" description="Pro residues" evidence="1">
    <location>
        <begin position="44"/>
        <end position="53"/>
    </location>
</feature>
<evidence type="ECO:0000313" key="2">
    <source>
        <dbReference type="EMBL" id="MCP3426567.1"/>
    </source>
</evidence>
<protein>
    <submittedName>
        <fullName evidence="2">Uncharacterized protein</fullName>
    </submittedName>
</protein>
<feature type="compositionally biased region" description="Basic and acidic residues" evidence="1">
    <location>
        <begin position="17"/>
        <end position="28"/>
    </location>
</feature>